<dbReference type="Gene3D" id="3.50.7.10">
    <property type="entry name" value="GroEL"/>
    <property type="match status" value="1"/>
</dbReference>
<organism evidence="11 12">
    <name type="scientific">Bemisia tabaci</name>
    <name type="common">Sweetpotato whitefly</name>
    <name type="synonym">Aleurodes tabaci</name>
    <dbReference type="NCBI Taxonomy" id="7038"/>
    <lineage>
        <taxon>Eukaryota</taxon>
        <taxon>Metazoa</taxon>
        <taxon>Ecdysozoa</taxon>
        <taxon>Arthropoda</taxon>
        <taxon>Hexapoda</taxon>
        <taxon>Insecta</taxon>
        <taxon>Pterygota</taxon>
        <taxon>Neoptera</taxon>
        <taxon>Paraneoptera</taxon>
        <taxon>Hemiptera</taxon>
        <taxon>Sternorrhyncha</taxon>
        <taxon>Aleyrodoidea</taxon>
        <taxon>Aleyrodidae</taxon>
        <taxon>Aleyrodinae</taxon>
        <taxon>Bemisia</taxon>
    </lineage>
</organism>
<dbReference type="GO" id="GO:0051082">
    <property type="term" value="F:unfolded protein binding"/>
    <property type="evidence" value="ECO:0007669"/>
    <property type="project" value="InterPro"/>
</dbReference>
<evidence type="ECO:0000313" key="12">
    <source>
        <dbReference type="Proteomes" id="UP001152759"/>
    </source>
</evidence>
<dbReference type="OrthoDB" id="10248520at2759"/>
<accession>A0A9P0A418</accession>
<evidence type="ECO:0000256" key="1">
    <source>
        <dbReference type="ARBA" id="ARBA00004496"/>
    </source>
</evidence>
<comment type="subcellular location">
    <subcellularLocation>
        <location evidence="1">Cytoplasm</location>
    </subcellularLocation>
</comment>
<keyword evidence="5 8" id="KW-0547">Nucleotide-binding</keyword>
<keyword evidence="6 8" id="KW-0067">ATP-binding</keyword>
<dbReference type="GO" id="GO:0016887">
    <property type="term" value="F:ATP hydrolysis activity"/>
    <property type="evidence" value="ECO:0007669"/>
    <property type="project" value="InterPro"/>
</dbReference>
<dbReference type="GO" id="GO:0005524">
    <property type="term" value="F:ATP binding"/>
    <property type="evidence" value="ECO:0007669"/>
    <property type="project" value="UniProtKB-KW"/>
</dbReference>
<dbReference type="InterPro" id="IPR027410">
    <property type="entry name" value="TCP-1-like_intermed_sf"/>
</dbReference>
<proteinExistence type="inferred from homology"/>
<dbReference type="PANTHER" id="PTHR11353">
    <property type="entry name" value="CHAPERONIN"/>
    <property type="match status" value="1"/>
</dbReference>
<evidence type="ECO:0000256" key="9">
    <source>
        <dbReference type="RuleBase" id="RU004192"/>
    </source>
</evidence>
<dbReference type="Proteomes" id="UP001152759">
    <property type="component" value="Chromosome 10"/>
</dbReference>
<dbReference type="PRINTS" id="PR00304">
    <property type="entry name" value="TCOMPLEXTCP1"/>
</dbReference>
<reference evidence="11" key="1">
    <citation type="submission" date="2021-12" db="EMBL/GenBank/DDBJ databases">
        <authorList>
            <person name="King R."/>
        </authorList>
    </citation>
    <scope>NUCLEOTIDE SEQUENCE</scope>
</reference>
<dbReference type="GO" id="GO:0005737">
    <property type="term" value="C:cytoplasm"/>
    <property type="evidence" value="ECO:0007669"/>
    <property type="project" value="UniProtKB-SubCell"/>
</dbReference>
<dbReference type="Pfam" id="PF00118">
    <property type="entry name" value="Cpn60_TCP1"/>
    <property type="match status" value="1"/>
</dbReference>
<dbReference type="InterPro" id="IPR053374">
    <property type="entry name" value="TCP-1_chaperonin"/>
</dbReference>
<name>A0A9P0A418_BEMTA</name>
<dbReference type="AlphaFoldDB" id="A0A9P0A418"/>
<dbReference type="FunFam" id="3.50.7.10:FF:000010">
    <property type="entry name" value="T-complex protein 1 subunit delta"/>
    <property type="match status" value="1"/>
</dbReference>
<dbReference type="NCBIfam" id="NF041082">
    <property type="entry name" value="thermosome_alpha"/>
    <property type="match status" value="1"/>
</dbReference>
<keyword evidence="7 8" id="KW-0143">Chaperone</keyword>
<dbReference type="SUPFAM" id="SSF48592">
    <property type="entry name" value="GroEL equatorial domain-like"/>
    <property type="match status" value="1"/>
</dbReference>
<feature type="region of interest" description="Disordered" evidence="10">
    <location>
        <begin position="1"/>
        <end position="23"/>
    </location>
</feature>
<protein>
    <recommendedName>
        <fullName evidence="3 9">T-complex protein 1 subunit delta</fullName>
    </recommendedName>
</protein>
<evidence type="ECO:0000256" key="8">
    <source>
        <dbReference type="RuleBase" id="RU004187"/>
    </source>
</evidence>
<dbReference type="InterPro" id="IPR027413">
    <property type="entry name" value="GROEL-like_equatorial_sf"/>
</dbReference>
<dbReference type="CDD" id="cd03338">
    <property type="entry name" value="TCP1_delta"/>
    <property type="match status" value="1"/>
</dbReference>
<dbReference type="InterPro" id="IPR002423">
    <property type="entry name" value="Cpn60/GroEL/TCP-1"/>
</dbReference>
<dbReference type="KEGG" id="btab:109037624"/>
<sequence length="534" mass="57593">MTASNSSGDNKRSKTGAYIDKSKPKDIRSSNITAAKAVADAIRTSLGPRGMDKMIQAANGEVTITNDGATILKQMSLMHPAAKMLVELSKAQDIEAGDGTTSVVVVAGSLLEAAEKLLAKGIHPTVISDAFQKAAQQCVKFLAEMAKKVDLSDKENLIKSASTSLNSKVVSQQSSLLAPLAVDAVLKVVDPARDSNVDLKDIKVIPKLGGTVEDTELIEGLVFTQKAANINGPKRVEKAKIGLIQFCISPPKTDMDHNVIVSDYAAMDRVLKEERAYILNIVKQIKKSGCNVLLVQKSILRDALSDLAIHFLDKIKVMVVKDVEREDIEFVCKTLNCRPIASLDHFLPEHLATAELVEEVATGNSRFVKITGIHNPGRTVTVLVRGSNKLVLEEAERSLHDALCVIRCLVKNRALIAGGGAPEIELSLKLSKYAQTVSGVDAYCFRAFAQALEVIPSTLAENAGLNPIATVTELRNWHEQGLTEAGINVRQGKITNILEENVVQPLLVSTSAINLASETVRSILKIDDIVNTMQ</sequence>
<evidence type="ECO:0000256" key="7">
    <source>
        <dbReference type="ARBA" id="ARBA00023186"/>
    </source>
</evidence>
<evidence type="ECO:0000256" key="2">
    <source>
        <dbReference type="ARBA" id="ARBA00008020"/>
    </source>
</evidence>
<evidence type="ECO:0000256" key="10">
    <source>
        <dbReference type="SAM" id="MobiDB-lite"/>
    </source>
</evidence>
<dbReference type="SUPFAM" id="SSF52029">
    <property type="entry name" value="GroEL apical domain-like"/>
    <property type="match status" value="1"/>
</dbReference>
<dbReference type="InterPro" id="IPR054827">
    <property type="entry name" value="thermosome_alpha"/>
</dbReference>
<dbReference type="Gene3D" id="3.30.260.10">
    <property type="entry name" value="TCP-1-like chaperonin intermediate domain"/>
    <property type="match status" value="1"/>
</dbReference>
<evidence type="ECO:0000256" key="4">
    <source>
        <dbReference type="ARBA" id="ARBA00022490"/>
    </source>
</evidence>
<dbReference type="Gene3D" id="1.10.560.10">
    <property type="entry name" value="GroEL-like equatorial domain"/>
    <property type="match status" value="1"/>
</dbReference>
<dbReference type="NCBIfam" id="TIGR02342">
    <property type="entry name" value="chap_CCT_delta"/>
    <property type="match status" value="1"/>
</dbReference>
<dbReference type="PROSITE" id="PS00750">
    <property type="entry name" value="TCP1_1"/>
    <property type="match status" value="1"/>
</dbReference>
<dbReference type="SUPFAM" id="SSF54849">
    <property type="entry name" value="GroEL-intermediate domain like"/>
    <property type="match status" value="1"/>
</dbReference>
<keyword evidence="12" id="KW-1185">Reference proteome</keyword>
<dbReference type="InterPro" id="IPR002194">
    <property type="entry name" value="Chaperonin_TCP-1_CS"/>
</dbReference>
<gene>
    <name evidence="11" type="ORF">BEMITA_LOCUS3032</name>
</gene>
<dbReference type="GO" id="GO:0140662">
    <property type="term" value="F:ATP-dependent protein folding chaperone"/>
    <property type="evidence" value="ECO:0007669"/>
    <property type="project" value="InterPro"/>
</dbReference>
<evidence type="ECO:0000256" key="5">
    <source>
        <dbReference type="ARBA" id="ARBA00022741"/>
    </source>
</evidence>
<comment type="similarity">
    <text evidence="2 8">Belongs to the TCP-1 chaperonin family.</text>
</comment>
<dbReference type="PROSITE" id="PS00751">
    <property type="entry name" value="TCP1_2"/>
    <property type="match status" value="1"/>
</dbReference>
<dbReference type="PROSITE" id="PS00995">
    <property type="entry name" value="TCP1_3"/>
    <property type="match status" value="1"/>
</dbReference>
<evidence type="ECO:0000256" key="6">
    <source>
        <dbReference type="ARBA" id="ARBA00022840"/>
    </source>
</evidence>
<evidence type="ECO:0000256" key="3">
    <source>
        <dbReference type="ARBA" id="ARBA00016107"/>
    </source>
</evidence>
<dbReference type="InterPro" id="IPR017998">
    <property type="entry name" value="Chaperone_TCP-1"/>
</dbReference>
<dbReference type="NCBIfam" id="NF041083">
    <property type="entry name" value="thermosome_beta"/>
    <property type="match status" value="1"/>
</dbReference>
<dbReference type="InterPro" id="IPR027409">
    <property type="entry name" value="GroEL-like_apical_dom_sf"/>
</dbReference>
<dbReference type="EMBL" id="OU963871">
    <property type="protein sequence ID" value="CAH0383594.1"/>
    <property type="molecule type" value="Genomic_DNA"/>
</dbReference>
<dbReference type="InterPro" id="IPR012717">
    <property type="entry name" value="Chap_CCT_delta"/>
</dbReference>
<keyword evidence="4" id="KW-0963">Cytoplasm</keyword>
<evidence type="ECO:0000313" key="11">
    <source>
        <dbReference type="EMBL" id="CAH0383594.1"/>
    </source>
</evidence>